<feature type="transmembrane region" description="Helical" evidence="7">
    <location>
        <begin position="91"/>
        <end position="113"/>
    </location>
</feature>
<evidence type="ECO:0000256" key="2">
    <source>
        <dbReference type="ARBA" id="ARBA00005262"/>
    </source>
</evidence>
<evidence type="ECO:0000256" key="5">
    <source>
        <dbReference type="ARBA" id="ARBA00022989"/>
    </source>
</evidence>
<evidence type="ECO:0000256" key="3">
    <source>
        <dbReference type="ARBA" id="ARBA00022475"/>
    </source>
</evidence>
<evidence type="ECO:0000313" key="8">
    <source>
        <dbReference type="EMBL" id="MCR6545443.1"/>
    </source>
</evidence>
<sequence>MQEEKIYDQPTPGKRLWWDIFLTFFKIGAFTIGGGYVMVPFIEKEIVEKKKWMKPEEFLDMLAIAQSAPGVLATNIAVSSCYQIAGIPGAVFGALGAALPSFMIIIIIAMFLLNFQDNRYVAGFFYGAAPAVTMLLFLAAINMVKGVVKERAGMFVLVLGLLGLIGFGVHPILAILIAVVFGAFFYK</sequence>
<name>A0ABT1Y3K1_9FIRM</name>
<dbReference type="PANTHER" id="PTHR43663">
    <property type="entry name" value="CHROMATE TRANSPORT PROTEIN-RELATED"/>
    <property type="match status" value="1"/>
</dbReference>
<keyword evidence="6 7" id="KW-0472">Membrane</keyword>
<protein>
    <submittedName>
        <fullName evidence="8">Chromate transporter</fullName>
    </submittedName>
</protein>
<evidence type="ECO:0000256" key="1">
    <source>
        <dbReference type="ARBA" id="ARBA00004651"/>
    </source>
</evidence>
<evidence type="ECO:0000256" key="4">
    <source>
        <dbReference type="ARBA" id="ARBA00022692"/>
    </source>
</evidence>
<evidence type="ECO:0000256" key="6">
    <source>
        <dbReference type="ARBA" id="ARBA00023136"/>
    </source>
</evidence>
<feature type="transmembrane region" description="Helical" evidence="7">
    <location>
        <begin position="20"/>
        <end position="42"/>
    </location>
</feature>
<gene>
    <name evidence="8" type="ORF">NVS47_07920</name>
</gene>
<dbReference type="EMBL" id="JANPWE010000003">
    <property type="protein sequence ID" value="MCR6545443.1"/>
    <property type="molecule type" value="Genomic_DNA"/>
</dbReference>
<dbReference type="PANTHER" id="PTHR43663:SF2">
    <property type="entry name" value="CHROMATE TRANSPORT PROTEIN-RELATED"/>
    <property type="match status" value="1"/>
</dbReference>
<dbReference type="InterPro" id="IPR003370">
    <property type="entry name" value="Chromate_transpt"/>
</dbReference>
<keyword evidence="5 7" id="KW-1133">Transmembrane helix</keyword>
<accession>A0ABT1Y3K1</accession>
<keyword evidence="4 7" id="KW-0812">Transmembrane</keyword>
<evidence type="ECO:0000256" key="7">
    <source>
        <dbReference type="SAM" id="Phobius"/>
    </source>
</evidence>
<proteinExistence type="inferred from homology"/>
<dbReference type="Proteomes" id="UP001524944">
    <property type="component" value="Unassembled WGS sequence"/>
</dbReference>
<dbReference type="Pfam" id="PF02417">
    <property type="entry name" value="Chromate_transp"/>
    <property type="match status" value="1"/>
</dbReference>
<comment type="caution">
    <text evidence="8">The sequence shown here is derived from an EMBL/GenBank/DDBJ whole genome shotgun (WGS) entry which is preliminary data.</text>
</comment>
<comment type="subcellular location">
    <subcellularLocation>
        <location evidence="1">Cell membrane</location>
        <topology evidence="1">Multi-pass membrane protein</topology>
    </subcellularLocation>
</comment>
<feature type="transmembrane region" description="Helical" evidence="7">
    <location>
        <begin position="120"/>
        <end position="141"/>
    </location>
</feature>
<dbReference type="InterPro" id="IPR052518">
    <property type="entry name" value="CHR_Transporter"/>
</dbReference>
<dbReference type="RefSeq" id="WP_257913106.1">
    <property type="nucleotide sequence ID" value="NZ_JANPWE010000003.1"/>
</dbReference>
<evidence type="ECO:0000313" key="9">
    <source>
        <dbReference type="Proteomes" id="UP001524944"/>
    </source>
</evidence>
<keyword evidence="9" id="KW-1185">Reference proteome</keyword>
<keyword evidence="3" id="KW-1003">Cell membrane</keyword>
<reference evidence="8 9" key="1">
    <citation type="submission" date="2022-08" db="EMBL/GenBank/DDBJ databases">
        <title>Proteogenomics of the novel Dehalobacterium formicoaceticum strain EZ94 highlights a key role of methyltransferases during anaerobic dichloromethane degradation.</title>
        <authorList>
            <person name="Wasmund K."/>
        </authorList>
    </citation>
    <scope>NUCLEOTIDE SEQUENCE [LARGE SCALE GENOMIC DNA]</scope>
    <source>
        <strain evidence="8 9">EZ94</strain>
    </source>
</reference>
<feature type="transmembrane region" description="Helical" evidence="7">
    <location>
        <begin position="62"/>
        <end position="85"/>
    </location>
</feature>
<organism evidence="8 9">
    <name type="scientific">Dehalobacterium formicoaceticum</name>
    <dbReference type="NCBI Taxonomy" id="51515"/>
    <lineage>
        <taxon>Bacteria</taxon>
        <taxon>Bacillati</taxon>
        <taxon>Bacillota</taxon>
        <taxon>Clostridia</taxon>
        <taxon>Eubacteriales</taxon>
        <taxon>Peptococcaceae</taxon>
        <taxon>Dehalobacterium</taxon>
    </lineage>
</organism>
<comment type="similarity">
    <text evidence="2">Belongs to the chromate ion transporter (CHR) (TC 2.A.51) family.</text>
</comment>
<feature type="transmembrane region" description="Helical" evidence="7">
    <location>
        <begin position="153"/>
        <end position="186"/>
    </location>
</feature>